<feature type="transmembrane region" description="Helical" evidence="1">
    <location>
        <begin position="138"/>
        <end position="161"/>
    </location>
</feature>
<reference evidence="3" key="1">
    <citation type="journal article" date="2019" name="Int. J. Syst. Evol. Microbiol.">
        <title>The Global Catalogue of Microorganisms (GCM) 10K type strain sequencing project: providing services to taxonomists for standard genome sequencing and annotation.</title>
        <authorList>
            <consortium name="The Broad Institute Genomics Platform"/>
            <consortium name="The Broad Institute Genome Sequencing Center for Infectious Disease"/>
            <person name="Wu L."/>
            <person name="Ma J."/>
        </authorList>
    </citation>
    <scope>NUCLEOTIDE SEQUENCE [LARGE SCALE GENOMIC DNA]</scope>
    <source>
        <strain evidence="3">KCTC 42587</strain>
    </source>
</reference>
<evidence type="ECO:0000256" key="1">
    <source>
        <dbReference type="SAM" id="Phobius"/>
    </source>
</evidence>
<accession>A0ABW5KWF8</accession>
<keyword evidence="3" id="KW-1185">Reference proteome</keyword>
<evidence type="ECO:0000313" key="2">
    <source>
        <dbReference type="EMBL" id="MFD2552373.1"/>
    </source>
</evidence>
<feature type="transmembrane region" description="Helical" evidence="1">
    <location>
        <begin position="36"/>
        <end position="57"/>
    </location>
</feature>
<proteinExistence type="predicted"/>
<dbReference type="EMBL" id="JBHULS010000005">
    <property type="protein sequence ID" value="MFD2552373.1"/>
    <property type="molecule type" value="Genomic_DNA"/>
</dbReference>
<comment type="caution">
    <text evidence="2">The sequence shown here is derived from an EMBL/GenBank/DDBJ whole genome shotgun (WGS) entry which is preliminary data.</text>
</comment>
<feature type="transmembrane region" description="Helical" evidence="1">
    <location>
        <begin position="198"/>
        <end position="231"/>
    </location>
</feature>
<keyword evidence="1" id="KW-0812">Transmembrane</keyword>
<evidence type="ECO:0008006" key="4">
    <source>
        <dbReference type="Google" id="ProtNLM"/>
    </source>
</evidence>
<keyword evidence="1" id="KW-0472">Membrane</keyword>
<dbReference type="RefSeq" id="WP_376894450.1">
    <property type="nucleotide sequence ID" value="NZ_JBHULS010000005.1"/>
</dbReference>
<protein>
    <recommendedName>
        <fullName evidence="4">Glycerophosphoryl diester phosphodiesterase membrane domain-containing protein</fullName>
    </recommendedName>
</protein>
<organism evidence="2 3">
    <name type="scientific">Bizionia sediminis</name>
    <dbReference type="NCBI Taxonomy" id="1737064"/>
    <lineage>
        <taxon>Bacteria</taxon>
        <taxon>Pseudomonadati</taxon>
        <taxon>Bacteroidota</taxon>
        <taxon>Flavobacteriia</taxon>
        <taxon>Flavobacteriales</taxon>
        <taxon>Flavobacteriaceae</taxon>
        <taxon>Bizionia</taxon>
    </lineage>
</organism>
<gene>
    <name evidence="2" type="ORF">ACFSQP_11140</name>
</gene>
<sequence>MMQTVLQKIAQAPTLDFGTLFNEALNLFKKTWLQGFLLQVFTAMLLLPIILVFYIPLLGVVMAQATSGHPDSEAMAAYFAGFSFFYLAFFGVGLTLISVLVIALNAGFFRIMKRLDHNEAVLTRDFFYYFKAAYLGKILLIMLATVLISLLAVLLCVLPVIYVAVPIYFFTIVFAFNPELSVSQIITVSFKLGNKKWLLVFGLTIVASFLAQIVGFLLCGVGLLFTAPFVWHPMYLVYKHVVGFPEEQPVAVME</sequence>
<keyword evidence="1" id="KW-1133">Transmembrane helix</keyword>
<evidence type="ECO:0000313" key="3">
    <source>
        <dbReference type="Proteomes" id="UP001597472"/>
    </source>
</evidence>
<name>A0ABW5KWF8_9FLAO</name>
<dbReference type="Proteomes" id="UP001597472">
    <property type="component" value="Unassembled WGS sequence"/>
</dbReference>
<feature type="transmembrane region" description="Helical" evidence="1">
    <location>
        <begin position="77"/>
        <end position="104"/>
    </location>
</feature>